<sequence>MTSRNQAIYKIETRQKRVALTFDIGWGSKVPGPVLGILRKKNVTQATFFLSAPWVARHPRLARTIRSRGYEIGSHGDLHVNYTKHGNRWIHRQVKKAENVIRRATGVKPVLFRPPNGDLNARVVSKLRSLGYLTIHWSVDSLDWKKPGVAAIVRRVLNAVRPGDIVLMHASDSASQTAQALPQIIDGLRKKGYRLATVSNLLAGRFRIQSRFQSAFPSRSGRAIGSRVSSTRAKYTAHDVCRRGERQRAPRCGVCARRLRAAGRISGSGFASSSRKK</sequence>
<protein>
    <submittedName>
        <fullName evidence="2">Polysaccharide deacetylase family protein</fullName>
    </submittedName>
</protein>
<evidence type="ECO:0000313" key="2">
    <source>
        <dbReference type="EMBL" id="MDO3677946.1"/>
    </source>
</evidence>
<dbReference type="InterPro" id="IPR050248">
    <property type="entry name" value="Polysacc_deacetylase_ArnD"/>
</dbReference>
<dbReference type="InterPro" id="IPR002509">
    <property type="entry name" value="NODB_dom"/>
</dbReference>
<feature type="domain" description="NodB homology" evidence="1">
    <location>
        <begin position="16"/>
        <end position="196"/>
    </location>
</feature>
<proteinExistence type="predicted"/>
<dbReference type="PROSITE" id="PS51677">
    <property type="entry name" value="NODB"/>
    <property type="match status" value="1"/>
</dbReference>
<dbReference type="InterPro" id="IPR011330">
    <property type="entry name" value="Glyco_hydro/deAcase_b/a-brl"/>
</dbReference>
<accession>A0ABT8VAE1</accession>
<dbReference type="Proteomes" id="UP001168883">
    <property type="component" value="Unassembled WGS sequence"/>
</dbReference>
<comment type="caution">
    <text evidence="2">The sequence shown here is derived from an EMBL/GenBank/DDBJ whole genome shotgun (WGS) entry which is preliminary data.</text>
</comment>
<reference evidence="2" key="1">
    <citation type="submission" date="2023-07" db="EMBL/GenBank/DDBJ databases">
        <authorList>
            <person name="Aktuganov G."/>
            <person name="Boyko T."/>
            <person name="Delegan Y."/>
            <person name="Galimzianova N."/>
            <person name="Gilvanova E."/>
            <person name="Korobov V."/>
            <person name="Kuzmina L."/>
            <person name="Melentiev A."/>
            <person name="Milman P."/>
            <person name="Ryabova A."/>
            <person name="Stupak E."/>
            <person name="Yasakov T."/>
            <person name="Zharikova N."/>
            <person name="Zhurenko E."/>
        </authorList>
    </citation>
    <scope>NUCLEOTIDE SEQUENCE</scope>
    <source>
        <strain evidence="2">IB-739</strain>
    </source>
</reference>
<dbReference type="Pfam" id="PF01522">
    <property type="entry name" value="Polysacc_deac_1"/>
    <property type="match status" value="1"/>
</dbReference>
<dbReference type="SUPFAM" id="SSF88713">
    <property type="entry name" value="Glycoside hydrolase/deacetylase"/>
    <property type="match status" value="1"/>
</dbReference>
<keyword evidence="3" id="KW-1185">Reference proteome</keyword>
<name>A0ABT8VAE1_9BACL</name>
<dbReference type="PANTHER" id="PTHR10587">
    <property type="entry name" value="GLYCOSYL TRANSFERASE-RELATED"/>
    <property type="match status" value="1"/>
</dbReference>
<dbReference type="EMBL" id="JAUMKJ010000014">
    <property type="protein sequence ID" value="MDO3677946.1"/>
    <property type="molecule type" value="Genomic_DNA"/>
</dbReference>
<evidence type="ECO:0000313" key="3">
    <source>
        <dbReference type="Proteomes" id="UP001168883"/>
    </source>
</evidence>
<gene>
    <name evidence="2" type="ORF">Q3C12_13115</name>
</gene>
<organism evidence="2 3">
    <name type="scientific">Paenibacillus ehimensis</name>
    <dbReference type="NCBI Taxonomy" id="79264"/>
    <lineage>
        <taxon>Bacteria</taxon>
        <taxon>Bacillati</taxon>
        <taxon>Bacillota</taxon>
        <taxon>Bacilli</taxon>
        <taxon>Bacillales</taxon>
        <taxon>Paenibacillaceae</taxon>
        <taxon>Paenibacillus</taxon>
    </lineage>
</organism>
<dbReference type="Gene3D" id="3.20.20.370">
    <property type="entry name" value="Glycoside hydrolase/deacetylase"/>
    <property type="match status" value="1"/>
</dbReference>
<evidence type="ECO:0000259" key="1">
    <source>
        <dbReference type="PROSITE" id="PS51677"/>
    </source>
</evidence>
<dbReference type="PANTHER" id="PTHR10587:SF128">
    <property type="entry name" value="POLYSACCHARIDE DEACETYLASE PDAB-RELATED"/>
    <property type="match status" value="1"/>
</dbReference>